<keyword evidence="6" id="KW-0067">ATP-binding</keyword>
<feature type="domain" description="Helicase ATP-binding" evidence="9">
    <location>
        <begin position="128"/>
        <end position="296"/>
    </location>
</feature>
<dbReference type="OMA" id="DHYKIKD"/>
<feature type="domain" description="Helicase C-terminal" evidence="10">
    <location>
        <begin position="392"/>
        <end position="559"/>
    </location>
</feature>
<dbReference type="Pfam" id="PF00271">
    <property type="entry name" value="Helicase_C"/>
    <property type="match status" value="1"/>
</dbReference>
<dbReference type="PANTHER" id="PTHR14025">
    <property type="entry name" value="FANCONI ANEMIA GROUP M FANCM FAMILY MEMBER"/>
    <property type="match status" value="1"/>
</dbReference>
<reference evidence="11" key="2">
    <citation type="submission" date="2021-03" db="UniProtKB">
        <authorList>
            <consortium name="EnsemblPlants"/>
        </authorList>
    </citation>
    <scope>IDENTIFICATION</scope>
</reference>
<sequence>MASSSVKVIIDDDEEDFDWEAAVREIDVACQSNAAKTLETPPPPQPSNVTFGGNNLWKNHQFNKVQNNSRQLTLDRFISNGSSKSGVENEIECRVEDEQIRVQERACYVDVDLEAAKTWIYPDNVPRREYQLEIARTALFSNTLSNLLCIAAVVMHNYFRWFPEGKIVYAAPSRPLVMQQIEACHNIVGIPQEWTIDMTGLISPPKRASLWKAKRVFFVTPQVLEKDIQSGACLMKSLVCLVIDEAHRAMGNYSYCVSVRELMAVPAEIRILALTATPGSKKETIQQVIDNLQISTLEYRNESDADVCPYVHHRKLELIEVPMGKDADEIHNLLVEVIRPLAARLCAMGVLPGRDFQTLSPCDLLNSRDKFRQAPPPELPQVKYSEVEGYFGILITLYHIRKLLSSHGIRPAHEMLEEKLRQGDILDSLAHVGSVKATQFIGQSSGKTLKGQSQKVQQAVLEKFRLGGFNVIVATSIGEEGLDIMEVDLVICFDANISPLRMIQRMGRTGRKHDGRVDILDYIEYIPFSLWFLSCLMPMSYKRKLATGKTVGKHMRNGGMNSFTFHCSPRMLPHHLKPELQFVELSIEKFIRPVKKVKVDSPQQPKFRERLTEAESALLGKYFLSNEAIKPSLVAFPFFQTCPSRVHRIMHSSRTGWLIDAMQLLRGLPSDTGENFGLDVRLQTTSTFSRSTRSLITGSVEKHTKNGRGKHWQLMKTNSCADILDPVDNSAALKEKSNSEVSSFGPSMAEEKHMLNSPDRLLEIAVPLPAIFPSNKLTMLDSSAQDVCEAHSRVGSHLPAGDKNFDAAEVDAITVHTPPDDQICADESIGCETADATEPKSPATPAAECDLDNAYSDFSPRLTSFIESGVVPESPLSDAGEGIVSKKENDVVDWHSGEEKDESHVQDPVLSPKARGNLLTIASKEITVASSPQTREVRPVGSEMSLGLPDGLLKLGGTFQPPSSPEFQTPLRNITNSTCAEIGCRSSGKQSGSSERPFRLKRLRRIGDFAKEKKQNSVKEKPTHSSVEVAFKVTDDHHKTVRHNKGEGIVVSKKEDDVVDCHSDEEKDENRVPEPVSYPKACGNLLTIASKEITVSSSPQTREVRPPVGNEMPLGLPDGLLKLGGTFQPPSSPEFRTPLRNITNSSCDEDWHMSSGKESGSSERPFRLKRLRRIGDFVKEKQQISVKEKSTRSSTEVAFKVTDDLHKTRHNKVKKPFEDARDFIDEEAEVSSEDAVPDSEDEVNNEDSDAYEESFIDDQTDPAVGSGQTEDSKMDMMAIYRRSLLTQSPFQEQQRHSSVVTPESLPSATTMTEVGESFGKTCTLQTPQGCLKSPNISTKYSVGSCLNLIACEDIKNSSSNTLVNVANTESLKRKMISNRAFTLPAKNLEKEFCSDSALPSREAPLSYQCNGFDAGCASFLDDQFYEGLDLDELEAQAAKLLSQRTGSSVQRRKISEPLPQDSALVNPPSFDLGIS</sequence>
<dbReference type="FunFam" id="3.40.50.300:FF:000861">
    <property type="entry name" value="Fanconi anemia, complementation group M"/>
    <property type="match status" value="1"/>
</dbReference>
<dbReference type="PANTHER" id="PTHR14025:SF20">
    <property type="entry name" value="FANCONI ANEMIA GROUP M PROTEIN"/>
    <property type="match status" value="1"/>
</dbReference>
<dbReference type="SUPFAM" id="SSF52540">
    <property type="entry name" value="P-loop containing nucleoside triphosphate hydrolases"/>
    <property type="match status" value="1"/>
</dbReference>
<dbReference type="GO" id="GO:0045003">
    <property type="term" value="P:double-strand break repair via synthesis-dependent strand annealing"/>
    <property type="evidence" value="ECO:0007669"/>
    <property type="project" value="TreeGrafter"/>
</dbReference>
<dbReference type="Gramene" id="AUR62023519-RA">
    <property type="protein sequence ID" value="AUR62023519-RA:cds"/>
    <property type="gene ID" value="AUR62023519"/>
</dbReference>
<dbReference type="GO" id="GO:0016787">
    <property type="term" value="F:hydrolase activity"/>
    <property type="evidence" value="ECO:0007669"/>
    <property type="project" value="UniProtKB-KW"/>
</dbReference>
<evidence type="ECO:0000256" key="3">
    <source>
        <dbReference type="ARBA" id="ARBA00022741"/>
    </source>
</evidence>
<proteinExistence type="inferred from homology"/>
<evidence type="ECO:0000313" key="12">
    <source>
        <dbReference type="Proteomes" id="UP000596660"/>
    </source>
</evidence>
<dbReference type="InterPro" id="IPR044749">
    <property type="entry name" value="FANCM_DEXDc"/>
</dbReference>
<dbReference type="GO" id="GO:0005634">
    <property type="term" value="C:nucleus"/>
    <property type="evidence" value="ECO:0007669"/>
    <property type="project" value="UniProtKB-SubCell"/>
</dbReference>
<evidence type="ECO:0000256" key="1">
    <source>
        <dbReference type="ARBA" id="ARBA00004123"/>
    </source>
</evidence>
<evidence type="ECO:0000256" key="2">
    <source>
        <dbReference type="ARBA" id="ARBA00009889"/>
    </source>
</evidence>
<feature type="compositionally biased region" description="Acidic residues" evidence="8">
    <location>
        <begin position="1227"/>
        <end position="1260"/>
    </location>
</feature>
<dbReference type="GO" id="GO:0000400">
    <property type="term" value="F:four-way junction DNA binding"/>
    <property type="evidence" value="ECO:0007669"/>
    <property type="project" value="TreeGrafter"/>
</dbReference>
<dbReference type="SMART" id="SM00487">
    <property type="entry name" value="DEXDc"/>
    <property type="match status" value="1"/>
</dbReference>
<dbReference type="InterPro" id="IPR027417">
    <property type="entry name" value="P-loop_NTPase"/>
</dbReference>
<evidence type="ECO:0000259" key="10">
    <source>
        <dbReference type="PROSITE" id="PS51194"/>
    </source>
</evidence>
<protein>
    <recommendedName>
        <fullName evidence="13">Fanconi anemia group M protein</fullName>
    </recommendedName>
</protein>
<dbReference type="Gene3D" id="3.40.50.300">
    <property type="entry name" value="P-loop containing nucleotide triphosphate hydrolases"/>
    <property type="match status" value="3"/>
</dbReference>
<evidence type="ECO:0000256" key="8">
    <source>
        <dbReference type="SAM" id="MobiDB-lite"/>
    </source>
</evidence>
<feature type="region of interest" description="Disordered" evidence="8">
    <location>
        <begin position="1449"/>
        <end position="1475"/>
    </location>
</feature>
<keyword evidence="12" id="KW-1185">Reference proteome</keyword>
<dbReference type="Proteomes" id="UP000596660">
    <property type="component" value="Unplaced"/>
</dbReference>
<accession>A0A803M4Z6</accession>
<dbReference type="GO" id="GO:0009378">
    <property type="term" value="F:four-way junction helicase activity"/>
    <property type="evidence" value="ECO:0007669"/>
    <property type="project" value="TreeGrafter"/>
</dbReference>
<dbReference type="InterPro" id="IPR039686">
    <property type="entry name" value="FANCM/Mph1-like_ID"/>
</dbReference>
<name>A0A803M4Z6_CHEQI</name>
<keyword evidence="5" id="KW-0347">Helicase</keyword>
<evidence type="ECO:0000256" key="6">
    <source>
        <dbReference type="ARBA" id="ARBA00022840"/>
    </source>
</evidence>
<evidence type="ECO:0000256" key="4">
    <source>
        <dbReference type="ARBA" id="ARBA00022801"/>
    </source>
</evidence>
<dbReference type="CDD" id="cd18033">
    <property type="entry name" value="DEXDc_FANCM"/>
    <property type="match status" value="1"/>
</dbReference>
<dbReference type="EnsemblPlants" id="AUR62023519-RA">
    <property type="protein sequence ID" value="AUR62023519-RA:cds"/>
    <property type="gene ID" value="AUR62023519"/>
</dbReference>
<evidence type="ECO:0008006" key="13">
    <source>
        <dbReference type="Google" id="ProtNLM"/>
    </source>
</evidence>
<comment type="subcellular location">
    <subcellularLocation>
        <location evidence="1">Nucleus</location>
    </subcellularLocation>
</comment>
<evidence type="ECO:0000313" key="11">
    <source>
        <dbReference type="EnsemblPlants" id="AUR62023519-RA:cds"/>
    </source>
</evidence>
<dbReference type="GO" id="GO:0005524">
    <property type="term" value="F:ATP binding"/>
    <property type="evidence" value="ECO:0007669"/>
    <property type="project" value="UniProtKB-KW"/>
</dbReference>
<dbReference type="PROSITE" id="PS51194">
    <property type="entry name" value="HELICASE_CTER"/>
    <property type="match status" value="1"/>
</dbReference>
<dbReference type="PROSITE" id="PS51192">
    <property type="entry name" value="HELICASE_ATP_BIND_1"/>
    <property type="match status" value="1"/>
</dbReference>
<dbReference type="SMART" id="SM00490">
    <property type="entry name" value="HELICc"/>
    <property type="match status" value="1"/>
</dbReference>
<keyword evidence="3" id="KW-0547">Nucleotide-binding</keyword>
<evidence type="ECO:0000256" key="7">
    <source>
        <dbReference type="ARBA" id="ARBA00023242"/>
    </source>
</evidence>
<dbReference type="InterPro" id="IPR011545">
    <property type="entry name" value="DEAD/DEAH_box_helicase_dom"/>
</dbReference>
<dbReference type="InterPro" id="IPR014001">
    <property type="entry name" value="Helicase_ATP-bd"/>
</dbReference>
<feature type="region of interest" description="Disordered" evidence="8">
    <location>
        <begin position="1227"/>
        <end position="1272"/>
    </location>
</feature>
<comment type="similarity">
    <text evidence="2">Belongs to the DEAD box helicase family. DEAH subfamily. FANCM sub-subfamily.</text>
</comment>
<dbReference type="CDD" id="cd12091">
    <property type="entry name" value="FANCM_ID"/>
    <property type="match status" value="1"/>
</dbReference>
<organism evidence="11 12">
    <name type="scientific">Chenopodium quinoa</name>
    <name type="common">Quinoa</name>
    <dbReference type="NCBI Taxonomy" id="63459"/>
    <lineage>
        <taxon>Eukaryota</taxon>
        <taxon>Viridiplantae</taxon>
        <taxon>Streptophyta</taxon>
        <taxon>Embryophyta</taxon>
        <taxon>Tracheophyta</taxon>
        <taxon>Spermatophyta</taxon>
        <taxon>Magnoliopsida</taxon>
        <taxon>eudicotyledons</taxon>
        <taxon>Gunneridae</taxon>
        <taxon>Pentapetalae</taxon>
        <taxon>Caryophyllales</taxon>
        <taxon>Chenopodiaceae</taxon>
        <taxon>Chenopodioideae</taxon>
        <taxon>Atripliceae</taxon>
        <taxon>Chenopodium</taxon>
    </lineage>
</organism>
<dbReference type="Pfam" id="PF00270">
    <property type="entry name" value="DEAD"/>
    <property type="match status" value="1"/>
</dbReference>
<evidence type="ECO:0000256" key="5">
    <source>
        <dbReference type="ARBA" id="ARBA00022806"/>
    </source>
</evidence>
<keyword evidence="7" id="KW-0539">Nucleus</keyword>
<evidence type="ECO:0000259" key="9">
    <source>
        <dbReference type="PROSITE" id="PS51192"/>
    </source>
</evidence>
<reference evidence="11" key="1">
    <citation type="journal article" date="2017" name="Nature">
        <title>The genome of Chenopodium quinoa.</title>
        <authorList>
            <person name="Jarvis D.E."/>
            <person name="Ho Y.S."/>
            <person name="Lightfoot D.J."/>
            <person name="Schmoeckel S.M."/>
            <person name="Li B."/>
            <person name="Borm T.J.A."/>
            <person name="Ohyanagi H."/>
            <person name="Mineta K."/>
            <person name="Michell C.T."/>
            <person name="Saber N."/>
            <person name="Kharbatia N.M."/>
            <person name="Rupper R.R."/>
            <person name="Sharp A.R."/>
            <person name="Dally N."/>
            <person name="Boughton B.A."/>
            <person name="Woo Y.H."/>
            <person name="Gao G."/>
            <person name="Schijlen E.G.W.M."/>
            <person name="Guo X."/>
            <person name="Momin A.A."/>
            <person name="Negrao S."/>
            <person name="Al-Babili S."/>
            <person name="Gehring C."/>
            <person name="Roessner U."/>
            <person name="Jung C."/>
            <person name="Murphy K."/>
            <person name="Arold S.T."/>
            <person name="Gojobori T."/>
            <person name="van der Linden C.G."/>
            <person name="van Loo E.N."/>
            <person name="Jellen E.N."/>
            <person name="Maughan P.J."/>
            <person name="Tester M."/>
        </authorList>
    </citation>
    <scope>NUCLEOTIDE SEQUENCE [LARGE SCALE GENOMIC DNA]</scope>
    <source>
        <strain evidence="11">cv. PI 614886</strain>
    </source>
</reference>
<dbReference type="InterPro" id="IPR001650">
    <property type="entry name" value="Helicase_C-like"/>
</dbReference>
<dbReference type="GO" id="GO:0036297">
    <property type="term" value="P:interstrand cross-link repair"/>
    <property type="evidence" value="ECO:0007669"/>
    <property type="project" value="TreeGrafter"/>
</dbReference>
<dbReference type="GO" id="GO:0043138">
    <property type="term" value="F:3'-5' DNA helicase activity"/>
    <property type="evidence" value="ECO:0007669"/>
    <property type="project" value="InterPro"/>
</dbReference>
<keyword evidence="4" id="KW-0378">Hydrolase</keyword>